<protein>
    <submittedName>
        <fullName evidence="1">Uncharacterized protein</fullName>
    </submittedName>
</protein>
<reference evidence="1 2" key="1">
    <citation type="journal article" date="2016" name="Nat. Commun.">
        <title>Thousands of microbial genomes shed light on interconnected biogeochemical processes in an aquifer system.</title>
        <authorList>
            <person name="Anantharaman K."/>
            <person name="Brown C.T."/>
            <person name="Hug L.A."/>
            <person name="Sharon I."/>
            <person name="Castelle C.J."/>
            <person name="Probst A.J."/>
            <person name="Thomas B.C."/>
            <person name="Singh A."/>
            <person name="Wilkins M.J."/>
            <person name="Karaoz U."/>
            <person name="Brodie E.L."/>
            <person name="Williams K.H."/>
            <person name="Hubbard S.S."/>
            <person name="Banfield J.F."/>
        </authorList>
    </citation>
    <scope>NUCLEOTIDE SEQUENCE [LARGE SCALE GENOMIC DNA]</scope>
</reference>
<comment type="caution">
    <text evidence="1">The sequence shown here is derived from an EMBL/GenBank/DDBJ whole genome shotgun (WGS) entry which is preliminary data.</text>
</comment>
<dbReference type="STRING" id="1798664.A3C93_04215"/>
<name>A0A1G2DGN5_9BACT</name>
<dbReference type="EMBL" id="MHLO01000014">
    <property type="protein sequence ID" value="OGZ12827.1"/>
    <property type="molecule type" value="Genomic_DNA"/>
</dbReference>
<sequence>MACFSSLGYTIRTMFKEFLLRKLIESKLGSLPKEERERIVRIVTKNPALFQEIAVKIKQQTDSGKDQQAATLSVMREYQGQIQKIMTEGGE</sequence>
<evidence type="ECO:0000313" key="2">
    <source>
        <dbReference type="Proteomes" id="UP000178636"/>
    </source>
</evidence>
<proteinExistence type="predicted"/>
<evidence type="ECO:0000313" key="1">
    <source>
        <dbReference type="EMBL" id="OGZ12827.1"/>
    </source>
</evidence>
<dbReference type="Proteomes" id="UP000178636">
    <property type="component" value="Unassembled WGS sequence"/>
</dbReference>
<gene>
    <name evidence="1" type="ORF">A3C93_04215</name>
</gene>
<organism evidence="1 2">
    <name type="scientific">Candidatus Lloydbacteria bacterium RIFCSPHIGHO2_02_FULL_54_17</name>
    <dbReference type="NCBI Taxonomy" id="1798664"/>
    <lineage>
        <taxon>Bacteria</taxon>
        <taxon>Candidatus Lloydiibacteriota</taxon>
    </lineage>
</organism>
<dbReference type="AlphaFoldDB" id="A0A1G2DGN5"/>
<accession>A0A1G2DGN5</accession>